<dbReference type="AlphaFoldDB" id="A0A8H3F0V7"/>
<feature type="domain" description="N-acetyltransferase" evidence="2">
    <location>
        <begin position="3"/>
        <end position="197"/>
    </location>
</feature>
<dbReference type="Gene3D" id="3.40.630.30">
    <property type="match status" value="1"/>
</dbReference>
<proteinExistence type="predicted"/>
<evidence type="ECO:0000313" key="4">
    <source>
        <dbReference type="Proteomes" id="UP000664169"/>
    </source>
</evidence>
<name>A0A8H3F0V7_9LECA</name>
<dbReference type="PANTHER" id="PTHR42791">
    <property type="entry name" value="GNAT FAMILY ACETYLTRANSFERASE"/>
    <property type="match status" value="1"/>
</dbReference>
<feature type="compositionally biased region" description="Acidic residues" evidence="1">
    <location>
        <begin position="86"/>
        <end position="97"/>
    </location>
</feature>
<evidence type="ECO:0000313" key="3">
    <source>
        <dbReference type="EMBL" id="CAF9913723.1"/>
    </source>
</evidence>
<dbReference type="InterPro" id="IPR052523">
    <property type="entry name" value="Trichothecene_AcTrans"/>
</dbReference>
<dbReference type="PROSITE" id="PS51186">
    <property type="entry name" value="GNAT"/>
    <property type="match status" value="1"/>
</dbReference>
<dbReference type="Proteomes" id="UP000664169">
    <property type="component" value="Unassembled WGS sequence"/>
</dbReference>
<dbReference type="InterPro" id="IPR000182">
    <property type="entry name" value="GNAT_dom"/>
</dbReference>
<comment type="caution">
    <text evidence="3">The sequence shown here is derived from an EMBL/GenBank/DDBJ whole genome shotgun (WGS) entry which is preliminary data.</text>
</comment>
<dbReference type="InterPro" id="IPR016181">
    <property type="entry name" value="Acyl_CoA_acyltransferase"/>
</dbReference>
<dbReference type="GO" id="GO:0016747">
    <property type="term" value="F:acyltransferase activity, transferring groups other than amino-acyl groups"/>
    <property type="evidence" value="ECO:0007669"/>
    <property type="project" value="InterPro"/>
</dbReference>
<accession>A0A8H3F0V7</accession>
<dbReference type="OrthoDB" id="2115692at2759"/>
<dbReference type="Pfam" id="PF00583">
    <property type="entry name" value="Acetyltransf_1"/>
    <property type="match status" value="1"/>
</dbReference>
<sequence length="206" mass="23384">MTVCIEPLAVEEIPTCTEIYLQAFAEDKFSLAAFPRNDIANLSAWWTDMFLDEYQSQRAARFVKGMVNGQIVAFAKWNIPTRNADGDLEQGGDDPDDPPTYPSHANQDLANKFLGTLARKRYQIMDLEMIATLPEYQGQGAASKLIQWGLDIADRIEAEAYLESNEENVLFYQRFGFTIVEDYVLEELSYRESFMLRAAKKSSLPA</sequence>
<evidence type="ECO:0000256" key="1">
    <source>
        <dbReference type="SAM" id="MobiDB-lite"/>
    </source>
</evidence>
<feature type="region of interest" description="Disordered" evidence="1">
    <location>
        <begin position="83"/>
        <end position="105"/>
    </location>
</feature>
<reference evidence="3" key="1">
    <citation type="submission" date="2021-03" db="EMBL/GenBank/DDBJ databases">
        <authorList>
            <person name="Tagirdzhanova G."/>
        </authorList>
    </citation>
    <scope>NUCLEOTIDE SEQUENCE</scope>
</reference>
<protein>
    <recommendedName>
        <fullName evidence="2">N-acetyltransferase domain-containing protein</fullName>
    </recommendedName>
</protein>
<organism evidence="3 4">
    <name type="scientific">Gomphillus americanus</name>
    <dbReference type="NCBI Taxonomy" id="1940652"/>
    <lineage>
        <taxon>Eukaryota</taxon>
        <taxon>Fungi</taxon>
        <taxon>Dikarya</taxon>
        <taxon>Ascomycota</taxon>
        <taxon>Pezizomycotina</taxon>
        <taxon>Lecanoromycetes</taxon>
        <taxon>OSLEUM clade</taxon>
        <taxon>Ostropomycetidae</taxon>
        <taxon>Ostropales</taxon>
        <taxon>Graphidaceae</taxon>
        <taxon>Gomphilloideae</taxon>
        <taxon>Gomphillus</taxon>
    </lineage>
</organism>
<gene>
    <name evidence="3" type="ORF">GOMPHAMPRED_008007</name>
</gene>
<dbReference type="CDD" id="cd04301">
    <property type="entry name" value="NAT_SF"/>
    <property type="match status" value="1"/>
</dbReference>
<evidence type="ECO:0000259" key="2">
    <source>
        <dbReference type="PROSITE" id="PS51186"/>
    </source>
</evidence>
<dbReference type="SUPFAM" id="SSF55729">
    <property type="entry name" value="Acyl-CoA N-acyltransferases (Nat)"/>
    <property type="match status" value="1"/>
</dbReference>
<dbReference type="PANTHER" id="PTHR42791:SF17">
    <property type="entry name" value="ACETYLTRANSFERASE, GNAT FAMILY FAMILY (AFU_ORTHOLOGUE AFUA_8G05690)"/>
    <property type="match status" value="1"/>
</dbReference>
<keyword evidence="4" id="KW-1185">Reference proteome</keyword>
<dbReference type="EMBL" id="CAJPDQ010000008">
    <property type="protein sequence ID" value="CAF9913723.1"/>
    <property type="molecule type" value="Genomic_DNA"/>
</dbReference>